<dbReference type="Proteomes" id="UP000515162">
    <property type="component" value="Chromosome 3R"/>
</dbReference>
<evidence type="ECO:0000256" key="1">
    <source>
        <dbReference type="SAM" id="MobiDB-lite"/>
    </source>
</evidence>
<feature type="compositionally biased region" description="Basic and acidic residues" evidence="1">
    <location>
        <begin position="435"/>
        <end position="444"/>
    </location>
</feature>
<dbReference type="AlphaFoldDB" id="A0A6P8KC26"/>
<dbReference type="GeneID" id="117144577"/>
<protein>
    <submittedName>
        <fullName evidence="4">Uncharacterized protein LOC117144577</fullName>
    </submittedName>
</protein>
<reference evidence="4" key="1">
    <citation type="submission" date="2025-08" db="UniProtKB">
        <authorList>
            <consortium name="RefSeq"/>
        </authorList>
    </citation>
    <scope>IDENTIFICATION</scope>
    <source>
        <strain evidence="4">Mau12</strain>
        <tissue evidence="4">Whole Body</tissue>
    </source>
</reference>
<gene>
    <name evidence="4" type="primary">LOC117144577</name>
</gene>
<sequence>MYVRRALLLACLLCLQPLGPSMASEDESNPLLDMASMFFQEALSNQNGGNNGGGGAGLAGVASLIGTFMQASGKSGGGGAGGGGAGGAMQILSGLGSLLSKSQGGQGGGFDPSIIGNVLEMFTQSDDEEATPQQKRSNGGGSESGIGLDTILQVASAFMNTQGNDKATHHHRQKRSAAAEPESDNGLMNLLPLVMQAVSSFAGPEGQSTQEKHKSHAWVLPPFLEHIHVLWDHFSNSELADALYEKSGVNKIMKGFKGSDGKLDYDKLFESLNNQSFRRRWIKSATLYLADWASYLANPEVYLRYFQTAQIMFNGLLKSQGYPKQTHFDPSRPGETISNLLDHVAKHHLNVKIDSRQYVKPAVGYAKELLKLGQARGLLQFNATEISDKLTDTLNLEVIEPVLKVHRAYRYISKSPQCDRYVLCQLNAAALDQQEKQRQHDQYQQHHQPKQTQQSQLNRPTSASSLIAGVSPKIVKIGSMGAAIFISTETGTPFWTLFGVINAPYNCEAKYPVDCNGFHEGEAKVTTEYIHNEL</sequence>
<feature type="region of interest" description="Disordered" evidence="1">
    <location>
        <begin position="163"/>
        <end position="183"/>
    </location>
</feature>
<keyword evidence="3" id="KW-1185">Reference proteome</keyword>
<keyword evidence="2" id="KW-0732">Signal</keyword>
<feature type="signal peptide" evidence="2">
    <location>
        <begin position="1"/>
        <end position="23"/>
    </location>
</feature>
<organism evidence="3 4">
    <name type="scientific">Drosophila mauritiana</name>
    <name type="common">Fruit fly</name>
    <dbReference type="NCBI Taxonomy" id="7226"/>
    <lineage>
        <taxon>Eukaryota</taxon>
        <taxon>Metazoa</taxon>
        <taxon>Ecdysozoa</taxon>
        <taxon>Arthropoda</taxon>
        <taxon>Hexapoda</taxon>
        <taxon>Insecta</taxon>
        <taxon>Pterygota</taxon>
        <taxon>Neoptera</taxon>
        <taxon>Endopterygota</taxon>
        <taxon>Diptera</taxon>
        <taxon>Brachycera</taxon>
        <taxon>Muscomorpha</taxon>
        <taxon>Ephydroidea</taxon>
        <taxon>Drosophilidae</taxon>
        <taxon>Drosophila</taxon>
        <taxon>Sophophora</taxon>
    </lineage>
</organism>
<feature type="chain" id="PRO_5028295180" evidence="2">
    <location>
        <begin position="24"/>
        <end position="534"/>
    </location>
</feature>
<feature type="region of interest" description="Disordered" evidence="1">
    <location>
        <begin position="126"/>
        <end position="145"/>
    </location>
</feature>
<dbReference type="RefSeq" id="XP_033165727.1">
    <property type="nucleotide sequence ID" value="XM_033309836.1"/>
</dbReference>
<feature type="region of interest" description="Disordered" evidence="1">
    <location>
        <begin position="435"/>
        <end position="462"/>
    </location>
</feature>
<name>A0A6P8KC26_DROMA</name>
<proteinExistence type="predicted"/>
<evidence type="ECO:0000313" key="4">
    <source>
        <dbReference type="RefSeq" id="XP_033165727.1"/>
    </source>
</evidence>
<accession>A0A6P8KC26</accession>
<evidence type="ECO:0000256" key="2">
    <source>
        <dbReference type="SAM" id="SignalP"/>
    </source>
</evidence>
<evidence type="ECO:0000313" key="3">
    <source>
        <dbReference type="Proteomes" id="UP000515162"/>
    </source>
</evidence>